<reference evidence="4 5" key="1">
    <citation type="submission" date="2015-12" db="EMBL/GenBank/DDBJ databases">
        <title>Draft genome of the nematode, Onchocerca flexuosa.</title>
        <authorList>
            <person name="Mitreva M."/>
        </authorList>
    </citation>
    <scope>NUCLEOTIDE SEQUENCE [LARGE SCALE GENOMIC DNA]</scope>
    <source>
        <strain evidence="4">Red Deer</strain>
    </source>
</reference>
<keyword evidence="1" id="KW-0217">Developmental protein</keyword>
<evidence type="ECO:0000256" key="3">
    <source>
        <dbReference type="SAM" id="SignalP"/>
    </source>
</evidence>
<sequence>MLSFLSLFLLIISQNGHIFASYCGEDAIPFSLQTLRSGQPVLGCARPSCFGWGAKTDKGARFYRINKKSDGFMRDSDHKKYDKVKIVARESQLAVCEKNYSSLSCDENTQWVGGLSPSSNITATPLRLQCCTFGKLKNSWDRGIADVGPGQIVIGGEVMQGERQYAFDYIANIKKYFKENGSVVYVEENTLPFLLDRMAINDEPNTKEIKEINLEPFKPQSGDKNIAPTGFIKQIFPSRNSHSDTSNRNLQPIQFIDGTADLNNYANLPEDSRVFSPLHPSFPISSIKDLTPTVPHASTNHQQSIVPFSYDTNQKPNSLVAQPEQFPTMKQQAQQAPQQFPMAERIQHSPKQPLMSQQQPETSAFLPSQENSQISQHQPHFLQPEPQQMQSILSKPMLPKLSQFPTFPSFDQPAFSLS</sequence>
<feature type="chain" id="PRO_5012218265" evidence="3">
    <location>
        <begin position="21"/>
        <end position="418"/>
    </location>
</feature>
<accession>A0A238BNL8</accession>
<dbReference type="OrthoDB" id="5212at2759"/>
<protein>
    <submittedName>
        <fullName evidence="4">Uncharacterized protein</fullName>
    </submittedName>
</protein>
<evidence type="ECO:0000256" key="1">
    <source>
        <dbReference type="ARBA" id="ARBA00022473"/>
    </source>
</evidence>
<evidence type="ECO:0000256" key="2">
    <source>
        <dbReference type="SAM" id="MobiDB-lite"/>
    </source>
</evidence>
<dbReference type="InterPro" id="IPR052140">
    <property type="entry name" value="Dev_Signal_Hedgehog-like"/>
</dbReference>
<gene>
    <name evidence="4" type="ORF">X798_06172</name>
</gene>
<evidence type="ECO:0000313" key="4">
    <source>
        <dbReference type="EMBL" id="OZC06832.1"/>
    </source>
</evidence>
<dbReference type="AlphaFoldDB" id="A0A238BNL8"/>
<dbReference type="PANTHER" id="PTHR46706:SF12">
    <property type="entry name" value="PROTEIN QUA-1-RELATED"/>
    <property type="match status" value="1"/>
</dbReference>
<organism evidence="4 5">
    <name type="scientific">Onchocerca flexuosa</name>
    <dbReference type="NCBI Taxonomy" id="387005"/>
    <lineage>
        <taxon>Eukaryota</taxon>
        <taxon>Metazoa</taxon>
        <taxon>Ecdysozoa</taxon>
        <taxon>Nematoda</taxon>
        <taxon>Chromadorea</taxon>
        <taxon>Rhabditida</taxon>
        <taxon>Spirurina</taxon>
        <taxon>Spiruromorpha</taxon>
        <taxon>Filarioidea</taxon>
        <taxon>Onchocercidae</taxon>
        <taxon>Onchocerca</taxon>
    </lineage>
</organism>
<feature type="region of interest" description="Disordered" evidence="2">
    <location>
        <begin position="349"/>
        <end position="389"/>
    </location>
</feature>
<feature type="signal peptide" evidence="3">
    <location>
        <begin position="1"/>
        <end position="20"/>
    </location>
</feature>
<keyword evidence="5" id="KW-1185">Reference proteome</keyword>
<feature type="compositionally biased region" description="Polar residues" evidence="2">
    <location>
        <begin position="354"/>
        <end position="378"/>
    </location>
</feature>
<dbReference type="Proteomes" id="UP000242913">
    <property type="component" value="Unassembled WGS sequence"/>
</dbReference>
<proteinExistence type="predicted"/>
<keyword evidence="3" id="KW-0732">Signal</keyword>
<name>A0A238BNL8_9BILA</name>
<dbReference type="EMBL" id="KZ270057">
    <property type="protein sequence ID" value="OZC06832.1"/>
    <property type="molecule type" value="Genomic_DNA"/>
</dbReference>
<dbReference type="PANTHER" id="PTHR46706">
    <property type="entry name" value="PROTEIN QUA-1-RELATED"/>
    <property type="match status" value="1"/>
</dbReference>
<evidence type="ECO:0000313" key="5">
    <source>
        <dbReference type="Proteomes" id="UP000242913"/>
    </source>
</evidence>